<dbReference type="Pfam" id="PF16495">
    <property type="entry name" value="SWIRM-assoc_1"/>
    <property type="match status" value="1"/>
</dbReference>
<dbReference type="PROSITE" id="PS50934">
    <property type="entry name" value="SWIRM"/>
    <property type="match status" value="1"/>
</dbReference>
<feature type="compositionally biased region" description="Basic and acidic residues" evidence="7">
    <location>
        <begin position="375"/>
        <end position="389"/>
    </location>
</feature>
<dbReference type="Gene3D" id="1.10.10.60">
    <property type="entry name" value="Homeodomain-like"/>
    <property type="match status" value="1"/>
</dbReference>
<evidence type="ECO:0000256" key="7">
    <source>
        <dbReference type="SAM" id="MobiDB-lite"/>
    </source>
</evidence>
<dbReference type="SMART" id="SM00717">
    <property type="entry name" value="SANT"/>
    <property type="match status" value="1"/>
</dbReference>
<reference evidence="13" key="1">
    <citation type="submission" date="2025-08" db="UniProtKB">
        <authorList>
            <consortium name="RefSeq"/>
        </authorList>
    </citation>
    <scope>IDENTIFICATION</scope>
</reference>
<dbReference type="Proteomes" id="UP000695022">
    <property type="component" value="Unplaced"/>
</dbReference>
<dbReference type="Pfam" id="PF16498">
    <property type="entry name" value="SWIRM-assoc_3"/>
    <property type="match status" value="1"/>
</dbReference>
<feature type="region of interest" description="Disordered" evidence="7">
    <location>
        <begin position="260"/>
        <end position="407"/>
    </location>
</feature>
<evidence type="ECO:0000256" key="3">
    <source>
        <dbReference type="ARBA" id="ARBA00023015"/>
    </source>
</evidence>
<protein>
    <submittedName>
        <fullName evidence="13">SWI/SNF complex subunit SMARCC2-like</fullName>
    </submittedName>
</protein>
<dbReference type="PROSITE" id="PS50090">
    <property type="entry name" value="MYB_LIKE"/>
    <property type="match status" value="1"/>
</dbReference>
<dbReference type="InterPro" id="IPR036420">
    <property type="entry name" value="BRCT_dom_sf"/>
</dbReference>
<evidence type="ECO:0000259" key="11">
    <source>
        <dbReference type="PROSITE" id="PS52032"/>
    </source>
</evidence>
<evidence type="ECO:0000259" key="9">
    <source>
        <dbReference type="PROSITE" id="PS50934"/>
    </source>
</evidence>
<gene>
    <name evidence="13" type="primary">LOC106807929</name>
</gene>
<keyword evidence="2" id="KW-0156">Chromatin regulator</keyword>
<comment type="subcellular location">
    <subcellularLocation>
        <location evidence="1">Nucleus</location>
    </subcellularLocation>
</comment>
<feature type="domain" description="SANT" evidence="10">
    <location>
        <begin position="627"/>
        <end position="678"/>
    </location>
</feature>
<dbReference type="CDD" id="cd00167">
    <property type="entry name" value="SANT"/>
    <property type="match status" value="1"/>
</dbReference>
<feature type="domain" description="Chromo" evidence="11">
    <location>
        <begin position="1"/>
        <end position="271"/>
    </location>
</feature>
<dbReference type="SUPFAM" id="SSF52113">
    <property type="entry name" value="BRCT domain"/>
    <property type="match status" value="1"/>
</dbReference>
<keyword evidence="5" id="KW-0539">Nucleus</keyword>
<evidence type="ECO:0000256" key="2">
    <source>
        <dbReference type="ARBA" id="ARBA00022853"/>
    </source>
</evidence>
<feature type="domain" description="SWIRM" evidence="9">
    <location>
        <begin position="419"/>
        <end position="516"/>
    </location>
</feature>
<dbReference type="InterPro" id="IPR017884">
    <property type="entry name" value="SANT_dom"/>
</dbReference>
<dbReference type="Gene3D" id="1.10.10.10">
    <property type="entry name" value="Winged helix-like DNA-binding domain superfamily/Winged helix DNA-binding domain"/>
    <property type="match status" value="1"/>
</dbReference>
<feature type="region of interest" description="Disordered" evidence="7">
    <location>
        <begin position="752"/>
        <end position="876"/>
    </location>
</feature>
<dbReference type="PANTHER" id="PTHR15381:SF1">
    <property type="entry name" value="CHONDROITIN SULFATE PROTEOGLYCAN 5"/>
    <property type="match status" value="1"/>
</dbReference>
<dbReference type="InterPro" id="IPR036388">
    <property type="entry name" value="WH-like_DNA-bd_sf"/>
</dbReference>
<keyword evidence="4" id="KW-0804">Transcription</keyword>
<keyword evidence="3" id="KW-0805">Transcription regulation</keyword>
<feature type="compositionally biased region" description="Low complexity" evidence="7">
    <location>
        <begin position="575"/>
        <end position="588"/>
    </location>
</feature>
<dbReference type="InterPro" id="IPR032451">
    <property type="entry name" value="SMARCC_C"/>
</dbReference>
<dbReference type="InterPro" id="IPR009057">
    <property type="entry name" value="Homeodomain-like_sf"/>
</dbReference>
<evidence type="ECO:0000256" key="4">
    <source>
        <dbReference type="ARBA" id="ARBA00023163"/>
    </source>
</evidence>
<evidence type="ECO:0000256" key="1">
    <source>
        <dbReference type="ARBA" id="ARBA00004123"/>
    </source>
</evidence>
<dbReference type="SUPFAM" id="SSF46689">
    <property type="entry name" value="Homeodomain-like"/>
    <property type="match status" value="2"/>
</dbReference>
<dbReference type="PROSITE" id="PS52032">
    <property type="entry name" value="MARR_BRCT_CHROMO"/>
    <property type="match status" value="1"/>
</dbReference>
<feature type="region of interest" description="Disordered" evidence="7">
    <location>
        <begin position="567"/>
        <end position="588"/>
    </location>
</feature>
<feature type="compositionally biased region" description="Basic and acidic residues" evidence="7">
    <location>
        <begin position="790"/>
        <end position="820"/>
    </location>
</feature>
<comment type="similarity">
    <text evidence="6">Belongs to the SMARCC family.</text>
</comment>
<feature type="compositionally biased region" description="Acidic residues" evidence="7">
    <location>
        <begin position="324"/>
        <end position="336"/>
    </location>
</feature>
<dbReference type="PROSITE" id="PS51293">
    <property type="entry name" value="SANT"/>
    <property type="match status" value="1"/>
</dbReference>
<evidence type="ECO:0000313" key="13">
    <source>
        <dbReference type="RefSeq" id="XP_014665929.1"/>
    </source>
</evidence>
<dbReference type="Pfam" id="PF00249">
    <property type="entry name" value="Myb_DNA-binding"/>
    <property type="match status" value="1"/>
</dbReference>
<dbReference type="GeneID" id="106807929"/>
<dbReference type="PANTHER" id="PTHR15381">
    <property type="entry name" value="CHONDROITIN SULFATE PROTEOGLYCAN 5 -RELATED"/>
    <property type="match status" value="1"/>
</dbReference>
<dbReference type="InterPro" id="IPR032450">
    <property type="entry name" value="SMARCC_N"/>
</dbReference>
<dbReference type="InterPro" id="IPR049898">
    <property type="entry name" value="MARR_BRCT_CHROMO"/>
</dbReference>
<organism evidence="12 13">
    <name type="scientific">Priapulus caudatus</name>
    <name type="common">Priapulid worm</name>
    <dbReference type="NCBI Taxonomy" id="37621"/>
    <lineage>
        <taxon>Eukaryota</taxon>
        <taxon>Metazoa</taxon>
        <taxon>Ecdysozoa</taxon>
        <taxon>Scalidophora</taxon>
        <taxon>Priapulida</taxon>
        <taxon>Priapulimorpha</taxon>
        <taxon>Priapulimorphida</taxon>
        <taxon>Priapulidae</taxon>
        <taxon>Priapulus</taxon>
    </lineage>
</organism>
<evidence type="ECO:0000313" key="12">
    <source>
        <dbReference type="Proteomes" id="UP000695022"/>
    </source>
</evidence>
<dbReference type="InterPro" id="IPR001005">
    <property type="entry name" value="SANT/Myb"/>
</dbReference>
<evidence type="ECO:0000259" key="10">
    <source>
        <dbReference type="PROSITE" id="PS51293"/>
    </source>
</evidence>
<accession>A0ABM1E158</accession>
<evidence type="ECO:0000256" key="6">
    <source>
        <dbReference type="ARBA" id="ARBA00049655"/>
    </source>
</evidence>
<dbReference type="Pfam" id="PF04433">
    <property type="entry name" value="SWIRM"/>
    <property type="match status" value="1"/>
</dbReference>
<keyword evidence="12" id="KW-1185">Reference proteome</keyword>
<feature type="compositionally biased region" description="Basic and acidic residues" evidence="7">
    <location>
        <begin position="855"/>
        <end position="864"/>
    </location>
</feature>
<dbReference type="Pfam" id="PF16496">
    <property type="entry name" value="SWIRM-assoc_2"/>
    <property type="match status" value="1"/>
</dbReference>
<evidence type="ECO:0000256" key="5">
    <source>
        <dbReference type="ARBA" id="ARBA00023242"/>
    </source>
</evidence>
<dbReference type="InterPro" id="IPR007526">
    <property type="entry name" value="SWIRM"/>
</dbReference>
<feature type="compositionally biased region" description="Basic and acidic residues" evidence="7">
    <location>
        <begin position="829"/>
        <end position="838"/>
    </location>
</feature>
<proteinExistence type="inferred from homology"/>
<feature type="domain" description="Myb-like" evidence="8">
    <location>
        <begin position="624"/>
        <end position="674"/>
    </location>
</feature>
<dbReference type="RefSeq" id="XP_014665929.1">
    <property type="nucleotide sequence ID" value="XM_014810443.1"/>
</dbReference>
<name>A0ABM1E158_PRICU</name>
<dbReference type="InterPro" id="IPR032448">
    <property type="entry name" value="SWIRM-assoc"/>
</dbReference>
<sequence>MVIIRKKDGSPNIKFFESVETTSQFDVIRNWLLKNCKKYVQTDPPTNKSLVNLVIQLVQFQEDAFGKQVSKAPLTRLPMRLFLDFKSGGALCHILATVFKTKVDQGWRRFDFQSPSRMDRNVEMLMNIEKALLQNKLLTLPCIYIRSDVDKALVGTLKDIVIRHKGTIADSPDKATHIIHPPPTTPPEGEWIRPVIKRERALLLHWWYTPDSYDTWMTGVEVEQDPLASEPGPYEVTARWVLDTDEFNEWMNEEDYDVTDNWDSKKKKGNRPRCTTADIKPATEDKRKNKGKRKRSPSPPVDKRGKRKSTARAPSICSKRLQKEEEEEEEEEEAGEEKESPASVPSVHEVTIPLSKSLPKGEAQPSKQPAGAANGDKDGSGDAKGEQKGSRPSSPAGQPTEEPEKGGLAEHVTEQIHHIIIPSYAAWFDYNSIHAIERRALPEFFNSKNRSKTPEIYLAYRNFVIDTYRLNPLEYLTSTACRRNLAGDVCAIMRVHAFLEQWGLINYQVDAECRPAPMGPPPTSHFCVLGDTPSGIQPLQPKGVTQPSAAVQVPVPELKAEILEPPVQPREGEVPPTTAAAGPADGALTGPMSPPAGKDGAPLAPNLNLREDQYVKQFTELKGRPSKFSRDWTDQETLMLLEGLEMFKDDWNKVSEHVGTRTQDECILQFLQLPIEDPYIENVSESIGGAVSQQPIPFSQHGNPVMSTVAFLASIVDPRVAGAATKTAMEEFNKLKDEVSYTMIEQHMNRVKEQASKTGTVDASFGLEDSGIAGTGKEETESMETGAPAKEGEAKGDKSAKAEDTEAKADKEEATSKDGEEPMEAEPAPDIKKEAEAEKPEEEATSAPPPAAAAAEKDGEEASKDQVPAEEDAANKMKTVATRDALINEKELQVASSAALATAAVKAKHLAAVEERKIKSLVALLVETQMKKLEIKLRHFEELEAIMDQERESVS</sequence>
<evidence type="ECO:0000259" key="8">
    <source>
        <dbReference type="PROSITE" id="PS50090"/>
    </source>
</evidence>